<dbReference type="PANTHER" id="PTHR30002:SF4">
    <property type="entry name" value="EPOXYQUEUOSINE REDUCTASE"/>
    <property type="match status" value="1"/>
</dbReference>
<dbReference type="PROSITE" id="PS00198">
    <property type="entry name" value="4FE4S_FER_1"/>
    <property type="match status" value="1"/>
</dbReference>
<evidence type="ECO:0000256" key="5">
    <source>
        <dbReference type="ARBA" id="ARBA00022785"/>
    </source>
</evidence>
<dbReference type="EMBL" id="ASJR01000001">
    <property type="protein sequence ID" value="ERP39259.1"/>
    <property type="molecule type" value="Genomic_DNA"/>
</dbReference>
<dbReference type="NCBIfam" id="TIGR00276">
    <property type="entry name" value="tRNA epoxyqueuosine(34) reductase QueG"/>
    <property type="match status" value="1"/>
</dbReference>
<sequence>MALVTGFSACGFVALRRLSEHDSSLQNWLSSGYHGSMGWMENHFEKRLDPRLLVPGAETGIILLLNYFPQKKYDDTGHVLSKYAYGDDYHGVMKQMLFSLRDQINTVVPAKGRAFVDSAPVLERPWAVEAGLGWIGKNSLLIHPVLGSFCFIGELFLSCTLPPDAPWSGSSCGTCNRCRTACPTQAIVSPGCIDSRRCLSYLTIEHRGEIPPDRSLYSRVFGCDLCQDVCPWNRSCTPTTVPEFIPDSLRQDVYEQDLWKRLTPEDFNRLFSSSPLRRTGYTGLTRNIDRCSSQDEDAS</sequence>
<keyword evidence="5" id="KW-0671">Queuosine biosynthesis</keyword>
<dbReference type="InterPro" id="IPR013542">
    <property type="entry name" value="QueG_DUF1730"/>
</dbReference>
<evidence type="ECO:0000256" key="4">
    <source>
        <dbReference type="ARBA" id="ARBA00022723"/>
    </source>
</evidence>
<evidence type="ECO:0000259" key="9">
    <source>
        <dbReference type="PROSITE" id="PS51379"/>
    </source>
</evidence>
<accession>U7DA22</accession>
<evidence type="ECO:0000256" key="6">
    <source>
        <dbReference type="ARBA" id="ARBA00023002"/>
    </source>
</evidence>
<evidence type="ECO:0000313" key="10">
    <source>
        <dbReference type="EMBL" id="ERP39259.1"/>
    </source>
</evidence>
<evidence type="ECO:0000256" key="8">
    <source>
        <dbReference type="ARBA" id="ARBA00023014"/>
    </source>
</evidence>
<keyword evidence="8" id="KW-0411">Iron-sulfur</keyword>
<dbReference type="InterPro" id="IPR017900">
    <property type="entry name" value="4Fe4S_Fe_S_CS"/>
</dbReference>
<dbReference type="GO" id="GO:0052693">
    <property type="term" value="F:epoxyqueuosine reductase activity"/>
    <property type="evidence" value="ECO:0007669"/>
    <property type="project" value="TreeGrafter"/>
</dbReference>
<dbReference type="STRING" id="1313304.CALK_0050"/>
<evidence type="ECO:0000256" key="1">
    <source>
        <dbReference type="ARBA" id="ARBA00022485"/>
    </source>
</evidence>
<dbReference type="PANTHER" id="PTHR30002">
    <property type="entry name" value="EPOXYQUEUOSINE REDUCTASE"/>
    <property type="match status" value="1"/>
</dbReference>
<keyword evidence="4" id="KW-0479">Metal-binding</keyword>
<dbReference type="PROSITE" id="PS51379">
    <property type="entry name" value="4FE4S_FER_2"/>
    <property type="match status" value="1"/>
</dbReference>
<dbReference type="GO" id="GO:0051539">
    <property type="term" value="F:4 iron, 4 sulfur cluster binding"/>
    <property type="evidence" value="ECO:0007669"/>
    <property type="project" value="UniProtKB-KW"/>
</dbReference>
<dbReference type="SUPFAM" id="SSF46548">
    <property type="entry name" value="alpha-helical ferredoxin"/>
    <property type="match status" value="1"/>
</dbReference>
<keyword evidence="11" id="KW-1185">Reference proteome</keyword>
<keyword evidence="2" id="KW-0963">Cytoplasm</keyword>
<feature type="domain" description="4Fe-4S ferredoxin-type" evidence="9">
    <location>
        <begin position="163"/>
        <end position="191"/>
    </location>
</feature>
<dbReference type="GO" id="GO:0008616">
    <property type="term" value="P:tRNA queuosine(34) biosynthetic process"/>
    <property type="evidence" value="ECO:0007669"/>
    <property type="project" value="UniProtKB-KW"/>
</dbReference>
<keyword evidence="3" id="KW-0819">tRNA processing</keyword>
<evidence type="ECO:0000256" key="3">
    <source>
        <dbReference type="ARBA" id="ARBA00022694"/>
    </source>
</evidence>
<keyword evidence="1" id="KW-0004">4Fe-4S</keyword>
<keyword evidence="7" id="KW-0408">Iron</keyword>
<dbReference type="GO" id="GO:0046872">
    <property type="term" value="F:metal ion binding"/>
    <property type="evidence" value="ECO:0007669"/>
    <property type="project" value="UniProtKB-KW"/>
</dbReference>
<evidence type="ECO:0000256" key="2">
    <source>
        <dbReference type="ARBA" id="ARBA00022490"/>
    </source>
</evidence>
<dbReference type="AlphaFoldDB" id="U7DA22"/>
<keyword evidence="6" id="KW-0560">Oxidoreductase</keyword>
<dbReference type="Proteomes" id="UP000017148">
    <property type="component" value="Unassembled WGS sequence"/>
</dbReference>
<dbReference type="Gene3D" id="3.30.70.20">
    <property type="match status" value="1"/>
</dbReference>
<dbReference type="Pfam" id="PF08331">
    <property type="entry name" value="QueG_DUF1730"/>
    <property type="match status" value="1"/>
</dbReference>
<reference evidence="10 11" key="1">
    <citation type="journal article" date="2013" name="Environ. Microbiol.">
        <title>Genome analysis of Chitinivibrio alkaliphilus gen. nov., sp. nov., a novel extremely haloalkaliphilic anaerobic chitinolytic bacterium from the candidate phylum Termite Group 3.</title>
        <authorList>
            <person name="Sorokin D.Y."/>
            <person name="Gumerov V.M."/>
            <person name="Rakitin A.L."/>
            <person name="Beletsky A.V."/>
            <person name="Damste J.S."/>
            <person name="Muyzer G."/>
            <person name="Mardanov A.V."/>
            <person name="Ravin N.V."/>
        </authorList>
    </citation>
    <scope>NUCLEOTIDE SEQUENCE [LARGE SCALE GENOMIC DNA]</scope>
    <source>
        <strain evidence="10 11">ACht1</strain>
    </source>
</reference>
<evidence type="ECO:0000313" key="11">
    <source>
        <dbReference type="Proteomes" id="UP000017148"/>
    </source>
</evidence>
<comment type="caution">
    <text evidence="10">The sequence shown here is derived from an EMBL/GenBank/DDBJ whole genome shotgun (WGS) entry which is preliminary data.</text>
</comment>
<name>U7DA22_9BACT</name>
<protein>
    <submittedName>
        <fullName evidence="10">Iron-sulfur cluster binding protein</fullName>
    </submittedName>
</protein>
<dbReference type="Pfam" id="PF13484">
    <property type="entry name" value="Fer4_16"/>
    <property type="match status" value="1"/>
</dbReference>
<evidence type="ECO:0000256" key="7">
    <source>
        <dbReference type="ARBA" id="ARBA00023004"/>
    </source>
</evidence>
<dbReference type="InterPro" id="IPR004453">
    <property type="entry name" value="QueG"/>
</dbReference>
<organism evidence="10 11">
    <name type="scientific">Chitinivibrio alkaliphilus ACht1</name>
    <dbReference type="NCBI Taxonomy" id="1313304"/>
    <lineage>
        <taxon>Bacteria</taxon>
        <taxon>Pseudomonadati</taxon>
        <taxon>Fibrobacterota</taxon>
        <taxon>Chitinivibrionia</taxon>
        <taxon>Chitinivibrionales</taxon>
        <taxon>Chitinivibrionaceae</taxon>
        <taxon>Chitinivibrio</taxon>
    </lineage>
</organism>
<dbReference type="eggNOG" id="COG1600">
    <property type="taxonomic scope" value="Bacteria"/>
</dbReference>
<gene>
    <name evidence="10" type="ORF">CALK_0050</name>
</gene>
<dbReference type="InterPro" id="IPR017896">
    <property type="entry name" value="4Fe4S_Fe-S-bd"/>
</dbReference>
<proteinExistence type="predicted"/>